<dbReference type="OrthoDB" id="442298at2759"/>
<dbReference type="GO" id="GO:0005929">
    <property type="term" value="C:cilium"/>
    <property type="evidence" value="ECO:0007669"/>
    <property type="project" value="GOC"/>
</dbReference>
<dbReference type="PhylomeDB" id="A0A0G4EBP7"/>
<dbReference type="EMBL" id="CDMY01000104">
    <property type="protein sequence ID" value="CEL92722.1"/>
    <property type="molecule type" value="Genomic_DNA"/>
</dbReference>
<dbReference type="InterPro" id="IPR030465">
    <property type="entry name" value="CEP131"/>
</dbReference>
<feature type="region of interest" description="Disordered" evidence="1">
    <location>
        <begin position="489"/>
        <end position="568"/>
    </location>
</feature>
<dbReference type="PANTHER" id="PTHR31540:SF1">
    <property type="entry name" value="CENTROSOMAL PROTEIN OF 131 KDA"/>
    <property type="match status" value="1"/>
</dbReference>
<feature type="compositionally biased region" description="Basic and acidic residues" evidence="1">
    <location>
        <begin position="34"/>
        <end position="45"/>
    </location>
</feature>
<dbReference type="AlphaFoldDB" id="A0A0G4EBP7"/>
<feature type="compositionally biased region" description="Basic and acidic residues" evidence="1">
    <location>
        <begin position="77"/>
        <end position="86"/>
    </location>
</feature>
<evidence type="ECO:0000313" key="2">
    <source>
        <dbReference type="EMBL" id="CEL92722.1"/>
    </source>
</evidence>
<evidence type="ECO:0000256" key="1">
    <source>
        <dbReference type="SAM" id="MobiDB-lite"/>
    </source>
</evidence>
<dbReference type="PANTHER" id="PTHR31540">
    <property type="entry name" value="CENTROSOMAL PROTEIN OF 131 KDA"/>
    <property type="match status" value="1"/>
</dbReference>
<dbReference type="Proteomes" id="UP000041254">
    <property type="component" value="Unassembled WGS sequence"/>
</dbReference>
<feature type="region of interest" description="Disordered" evidence="1">
    <location>
        <begin position="724"/>
        <end position="748"/>
    </location>
</feature>
<dbReference type="VEuPathDB" id="CryptoDB:Vbra_1932"/>
<organism evidence="2 3">
    <name type="scientific">Vitrella brassicaformis (strain CCMP3155)</name>
    <dbReference type="NCBI Taxonomy" id="1169540"/>
    <lineage>
        <taxon>Eukaryota</taxon>
        <taxon>Sar</taxon>
        <taxon>Alveolata</taxon>
        <taxon>Colpodellida</taxon>
        <taxon>Vitrellaceae</taxon>
        <taxon>Vitrella</taxon>
    </lineage>
</organism>
<feature type="region of interest" description="Disordered" evidence="1">
    <location>
        <begin position="33"/>
        <end position="101"/>
    </location>
</feature>
<feature type="region of interest" description="Disordered" evidence="1">
    <location>
        <begin position="226"/>
        <end position="245"/>
    </location>
</feature>
<gene>
    <name evidence="2" type="ORF">Vbra_1932</name>
</gene>
<evidence type="ECO:0000313" key="3">
    <source>
        <dbReference type="Proteomes" id="UP000041254"/>
    </source>
</evidence>
<keyword evidence="3" id="KW-1185">Reference proteome</keyword>
<reference evidence="2 3" key="1">
    <citation type="submission" date="2014-11" db="EMBL/GenBank/DDBJ databases">
        <authorList>
            <person name="Zhu J."/>
            <person name="Qi W."/>
            <person name="Song R."/>
        </authorList>
    </citation>
    <scope>NUCLEOTIDE SEQUENCE [LARGE SCALE GENOMIC DNA]</scope>
</reference>
<accession>A0A0G4EBP7</accession>
<sequence>MAALPAEPPVDADNAYLREFAAKTIQSFFRSRRRQDEHCVMKRPSECGSGSVSVSEEEQPRALSPTPTPFKTTTRNTTRDSNDAAEWRPIPPPPTASLPLREERVVWRPVGDAGAVGAAAGGIGDRITSLSTCGATGSAGLPPLPPKRPQLMLPPIAADKNAPLPPAACVGVDIALSPPNDARRSPALCDRPISTYRSSSPFRSHSSPSVHAGKVASFVQQLTTHPRRLPTPPYVSRPSSADHESVHLPPITRAASSVSTRDQSTTPFMSSRLSVMSIELEDKRKTIHALRKALDLSRRRETAIEQEVNARLQESFAKEVQRYESTLERHLRLIDRLLADKKELTKRCEQYACDIKAIERRYEAKIENIQGECQRELDKQRRGLIQAEKARREAWEQQKKQEIKQITIKGLEPEIDRLMDKHRKEKHELERKLADQLEETKKELAIEYQEKAKTLRAKLDKEYEESIEEERKHQRRRLREQFETFEKQLSEERSAHATAMLSERQRWEDSMRDERRKVEDKIRADTQHERMTLEAKIAELTEKTEEAQRRQANELKQRDKQMAADRDDWQREFSAKLRKEHSDAIEEMRAQMEEDKKKEIAAVREQLKEQTTRMQDSHARHLSAEMDRAKREWAEERAALQERVHDTGAKLQASVHDINELRERLAKEEVRALEAEREKSTLADRLKCVESAMSTEQSRHAEKLQAAKQHFQAAEERLKTEMTELQESLEREQERAARELDEHRQGSAETLKRLEEKVRAAVDEKDQLIADLSDQLKAAEITEGQLRAMLETQREELLGTIITQPPHTRPQPPAPARNNPYTHVPPVAVGSPGRRERDRHRRG</sequence>
<proteinExistence type="predicted"/>
<dbReference type="GO" id="GO:0035735">
    <property type="term" value="P:intraciliary transport involved in cilium assembly"/>
    <property type="evidence" value="ECO:0007669"/>
    <property type="project" value="InterPro"/>
</dbReference>
<feature type="region of interest" description="Disordered" evidence="1">
    <location>
        <begin position="800"/>
        <end position="843"/>
    </location>
</feature>
<dbReference type="STRING" id="1169540.A0A0G4EBP7"/>
<dbReference type="OMA" id="RCEHLEK"/>
<dbReference type="InParanoid" id="A0A0G4EBP7"/>
<protein>
    <submittedName>
        <fullName evidence="2">Uncharacterized protein</fullName>
    </submittedName>
</protein>
<feature type="region of interest" description="Disordered" evidence="1">
    <location>
        <begin position="608"/>
        <end position="630"/>
    </location>
</feature>
<name>A0A0G4EBP7_VITBC</name>
<feature type="compositionally biased region" description="Basic and acidic residues" evidence="1">
    <location>
        <begin position="503"/>
        <end position="568"/>
    </location>
</feature>